<reference evidence="1 2" key="1">
    <citation type="submission" date="2019-03" db="EMBL/GenBank/DDBJ databases">
        <title>Subsurface microbial communities from deep shales in Ohio and West Virginia, USA.</title>
        <authorList>
            <person name="Wrighton K."/>
        </authorList>
    </citation>
    <scope>NUCLEOTIDE SEQUENCE [LARGE SCALE GENOMIC DNA]</scope>
    <source>
        <strain evidence="1 2">MSL 6dP</strain>
    </source>
</reference>
<evidence type="ECO:0000313" key="1">
    <source>
        <dbReference type="EMBL" id="TDX51283.1"/>
    </source>
</evidence>
<dbReference type="RefSeq" id="WP_018248296.1">
    <property type="nucleotide sequence ID" value="NZ_SOEG01000014.1"/>
</dbReference>
<protein>
    <submittedName>
        <fullName evidence="1">Uncharacterized protein</fullName>
    </submittedName>
</protein>
<gene>
    <name evidence="1" type="ORF">C7959_11431</name>
</gene>
<comment type="caution">
    <text evidence="1">The sequence shown here is derived from an EMBL/GenBank/DDBJ whole genome shotgun (WGS) entry which is preliminary data.</text>
</comment>
<accession>A0A4R8H0E0</accession>
<sequence length="80" mass="8530">MAKIQSGCKNDVEFADIIEDLSGEEVVVIVKSGGACDGVDCCCAWEGLLCSVGRDFIFLIDDGERIFIPVDAIAAIIEDC</sequence>
<proteinExistence type="predicted"/>
<evidence type="ECO:0000313" key="2">
    <source>
        <dbReference type="Proteomes" id="UP000295832"/>
    </source>
</evidence>
<name>A0A4R8H0E0_9FIRM</name>
<keyword evidence="2" id="KW-1185">Reference proteome</keyword>
<dbReference type="EMBL" id="SOEG01000014">
    <property type="protein sequence ID" value="TDX51283.1"/>
    <property type="molecule type" value="Genomic_DNA"/>
</dbReference>
<dbReference type="Proteomes" id="UP000295832">
    <property type="component" value="Unassembled WGS sequence"/>
</dbReference>
<dbReference type="AlphaFoldDB" id="A0A4R8H0E0"/>
<dbReference type="STRING" id="926561.GCA_000379025_01102"/>
<organism evidence="1 2">
    <name type="scientific">Orenia marismortui</name>
    <dbReference type="NCBI Taxonomy" id="46469"/>
    <lineage>
        <taxon>Bacteria</taxon>
        <taxon>Bacillati</taxon>
        <taxon>Bacillota</taxon>
        <taxon>Clostridia</taxon>
        <taxon>Halanaerobiales</taxon>
        <taxon>Halobacteroidaceae</taxon>
        <taxon>Orenia</taxon>
    </lineage>
</organism>